<dbReference type="Gene3D" id="2.130.10.10">
    <property type="entry name" value="YVTN repeat-like/Quinoprotein amine dehydrogenase"/>
    <property type="match status" value="1"/>
</dbReference>
<dbReference type="Proteomes" id="UP000238375">
    <property type="component" value="Unassembled WGS sequence"/>
</dbReference>
<reference evidence="1 2" key="1">
    <citation type="submission" date="2018-03" db="EMBL/GenBank/DDBJ databases">
        <title>Genomic Encyclopedia of Archaeal and Bacterial Type Strains, Phase II (KMG-II): from individual species to whole genera.</title>
        <authorList>
            <person name="Goeker M."/>
        </authorList>
    </citation>
    <scope>NUCLEOTIDE SEQUENCE [LARGE SCALE GENOMIC DNA]</scope>
    <source>
        <strain evidence="1 2">DSM 28354</strain>
    </source>
</reference>
<evidence type="ECO:0008006" key="3">
    <source>
        <dbReference type="Google" id="ProtNLM"/>
    </source>
</evidence>
<dbReference type="PANTHER" id="PTHR47197:SF3">
    <property type="entry name" value="DIHYDRO-HEME D1 DEHYDROGENASE"/>
    <property type="match status" value="1"/>
</dbReference>
<dbReference type="OrthoDB" id="9773938at2"/>
<dbReference type="InterPro" id="IPR011044">
    <property type="entry name" value="Quino_amine_DH_bsu"/>
</dbReference>
<sequence>MNKHITTGLVTSILTLSLWNCKTADPEPSVYESGVYIANQGNFQQNNGSVSYVATGSNTVQTNIFKTANPSLDMAGGVQDLADVNGKMLILVDNDKVGQDKVEIVEDGTFKSRATLKTPDIENPRRAIYAAPNKAYVSCWDVSGDYSAGTFFKDPGYVAVVDVNSGTVTKKIAAVKAAEGMVLVGSEVFVGSVSYGGNNTMAIINVNTDEVVQKIDMGGAPEPIAVDANGKLWVLVGQTMICYNPGARTVEKRVPLNSTPTSVAISRDKRSFYFSTGSRTYRFAITDTSVPTTAVQNRSFSAIGIDPNTGMFYGTQNPVNYTQAGYVIRYQESGALIDSIRAEIYPARFFFR</sequence>
<protein>
    <recommendedName>
        <fullName evidence="3">DNA-binding beta-propeller fold protein YncE</fullName>
    </recommendedName>
</protein>
<dbReference type="EMBL" id="PVTE01000004">
    <property type="protein sequence ID" value="PRY42993.1"/>
    <property type="molecule type" value="Genomic_DNA"/>
</dbReference>
<organism evidence="1 2">
    <name type="scientific">Spirosoma oryzae</name>
    <dbReference type="NCBI Taxonomy" id="1469603"/>
    <lineage>
        <taxon>Bacteria</taxon>
        <taxon>Pseudomonadati</taxon>
        <taxon>Bacteroidota</taxon>
        <taxon>Cytophagia</taxon>
        <taxon>Cytophagales</taxon>
        <taxon>Cytophagaceae</taxon>
        <taxon>Spirosoma</taxon>
    </lineage>
</organism>
<dbReference type="AlphaFoldDB" id="A0A2T0TBE8"/>
<gene>
    <name evidence="1" type="ORF">CLV58_104123</name>
</gene>
<dbReference type="InterPro" id="IPR031815">
    <property type="entry name" value="DUF5074"/>
</dbReference>
<dbReference type="PANTHER" id="PTHR47197">
    <property type="entry name" value="PROTEIN NIRF"/>
    <property type="match status" value="1"/>
</dbReference>
<dbReference type="SUPFAM" id="SSF50969">
    <property type="entry name" value="YVTN repeat-like/Quinoprotein amine dehydrogenase"/>
    <property type="match status" value="1"/>
</dbReference>
<dbReference type="RefSeq" id="WP_106136861.1">
    <property type="nucleotide sequence ID" value="NZ_PVTE01000004.1"/>
</dbReference>
<name>A0A2T0TBE8_9BACT</name>
<proteinExistence type="predicted"/>
<evidence type="ECO:0000313" key="2">
    <source>
        <dbReference type="Proteomes" id="UP000238375"/>
    </source>
</evidence>
<dbReference type="Pfam" id="PF16819">
    <property type="entry name" value="DUF5074"/>
    <property type="match status" value="1"/>
</dbReference>
<comment type="caution">
    <text evidence="1">The sequence shown here is derived from an EMBL/GenBank/DDBJ whole genome shotgun (WGS) entry which is preliminary data.</text>
</comment>
<dbReference type="InterPro" id="IPR051200">
    <property type="entry name" value="Host-pathogen_enzymatic-act"/>
</dbReference>
<dbReference type="InterPro" id="IPR015943">
    <property type="entry name" value="WD40/YVTN_repeat-like_dom_sf"/>
</dbReference>
<keyword evidence="2" id="KW-1185">Reference proteome</keyword>
<accession>A0A2T0TBE8</accession>
<evidence type="ECO:0000313" key="1">
    <source>
        <dbReference type="EMBL" id="PRY42993.1"/>
    </source>
</evidence>